<dbReference type="Gramene" id="KFK41971">
    <property type="protein sequence ID" value="KFK41971"/>
    <property type="gene ID" value="AALP_AA2G195500"/>
</dbReference>
<dbReference type="GO" id="GO:0005840">
    <property type="term" value="C:ribosome"/>
    <property type="evidence" value="ECO:0007669"/>
    <property type="project" value="UniProtKB-KW"/>
</dbReference>
<dbReference type="GO" id="GO:1990904">
    <property type="term" value="C:ribonucleoprotein complex"/>
    <property type="evidence" value="ECO:0007669"/>
    <property type="project" value="UniProtKB-KW"/>
</dbReference>
<dbReference type="Proteomes" id="UP000029120">
    <property type="component" value="Chromosome 2"/>
</dbReference>
<dbReference type="GO" id="GO:0003735">
    <property type="term" value="F:structural constituent of ribosome"/>
    <property type="evidence" value="ECO:0007669"/>
    <property type="project" value="InterPro"/>
</dbReference>
<proteinExistence type="inferred from homology"/>
<dbReference type="Pfam" id="PF01197">
    <property type="entry name" value="Ribosomal_L31"/>
    <property type="match status" value="1"/>
</dbReference>
<comment type="similarity">
    <text evidence="1">Belongs to the bacterial ribosomal protein bL31 family. Type A subfamily.</text>
</comment>
<evidence type="ECO:0000256" key="2">
    <source>
        <dbReference type="ARBA" id="ARBA00022980"/>
    </source>
</evidence>
<evidence type="ECO:0000313" key="5">
    <source>
        <dbReference type="EMBL" id="KFK41971.1"/>
    </source>
</evidence>
<dbReference type="Gene3D" id="4.10.830.30">
    <property type="entry name" value="Ribosomal protein L31"/>
    <property type="match status" value="1"/>
</dbReference>
<protein>
    <recommendedName>
        <fullName evidence="4">50S ribosomal protein L31</fullName>
    </recommendedName>
</protein>
<dbReference type="NCBIfam" id="NF001809">
    <property type="entry name" value="PRK00528.1"/>
    <property type="match status" value="1"/>
</dbReference>
<dbReference type="InterPro" id="IPR002150">
    <property type="entry name" value="Ribosomal_bL31"/>
</dbReference>
<gene>
    <name evidence="5" type="ordered locus">AALP_Aa2g195500</name>
</gene>
<dbReference type="GO" id="GO:0006412">
    <property type="term" value="P:translation"/>
    <property type="evidence" value="ECO:0007669"/>
    <property type="project" value="InterPro"/>
</dbReference>
<keyword evidence="3 4" id="KW-0687">Ribonucleoprotein</keyword>
<dbReference type="PANTHER" id="PTHR33280:SF1">
    <property type="entry name" value="LARGE RIBOSOMAL SUBUNIT PROTEIN BL31C"/>
    <property type="match status" value="1"/>
</dbReference>
<evidence type="ECO:0000313" key="6">
    <source>
        <dbReference type="Proteomes" id="UP000029120"/>
    </source>
</evidence>
<evidence type="ECO:0000256" key="1">
    <source>
        <dbReference type="ARBA" id="ARBA00009296"/>
    </source>
</evidence>
<dbReference type="NCBIfam" id="TIGR00105">
    <property type="entry name" value="L31"/>
    <property type="match status" value="1"/>
</dbReference>
<name>A0A087HIL9_ARAAL</name>
<evidence type="ECO:0000256" key="3">
    <source>
        <dbReference type="ARBA" id="ARBA00023274"/>
    </source>
</evidence>
<evidence type="ECO:0000256" key="4">
    <source>
        <dbReference type="RuleBase" id="RU000564"/>
    </source>
</evidence>
<reference evidence="6" key="1">
    <citation type="journal article" date="2015" name="Nat. Plants">
        <title>Genome expansion of Arabis alpina linked with retrotransposition and reduced symmetric DNA methylation.</title>
        <authorList>
            <person name="Willing E.M."/>
            <person name="Rawat V."/>
            <person name="Mandakova T."/>
            <person name="Maumus F."/>
            <person name="James G.V."/>
            <person name="Nordstroem K.J."/>
            <person name="Becker C."/>
            <person name="Warthmann N."/>
            <person name="Chica C."/>
            <person name="Szarzynska B."/>
            <person name="Zytnicki M."/>
            <person name="Albani M.C."/>
            <person name="Kiefer C."/>
            <person name="Bergonzi S."/>
            <person name="Castaings L."/>
            <person name="Mateos J.L."/>
            <person name="Berns M.C."/>
            <person name="Bujdoso N."/>
            <person name="Piofczyk T."/>
            <person name="de Lorenzo L."/>
            <person name="Barrero-Sicilia C."/>
            <person name="Mateos I."/>
            <person name="Piednoel M."/>
            <person name="Hagmann J."/>
            <person name="Chen-Min-Tao R."/>
            <person name="Iglesias-Fernandez R."/>
            <person name="Schuster S.C."/>
            <person name="Alonso-Blanco C."/>
            <person name="Roudier F."/>
            <person name="Carbonero P."/>
            <person name="Paz-Ares J."/>
            <person name="Davis S.J."/>
            <person name="Pecinka A."/>
            <person name="Quesneville H."/>
            <person name="Colot V."/>
            <person name="Lysak M.A."/>
            <person name="Weigel D."/>
            <person name="Coupland G."/>
            <person name="Schneeberger K."/>
        </authorList>
    </citation>
    <scope>NUCLEOTIDE SEQUENCE [LARGE SCALE GENOMIC DNA]</scope>
    <source>
        <strain evidence="6">cv. Pajares</strain>
    </source>
</reference>
<dbReference type="eggNOG" id="ENOG502S4BF">
    <property type="taxonomic scope" value="Eukaryota"/>
</dbReference>
<keyword evidence="6" id="KW-1185">Reference proteome</keyword>
<dbReference type="InterPro" id="IPR042105">
    <property type="entry name" value="Ribosomal_bL31_sf"/>
</dbReference>
<dbReference type="PANTHER" id="PTHR33280">
    <property type="entry name" value="50S RIBOSOMAL PROTEIN L31, CHLOROPLASTIC"/>
    <property type="match status" value="1"/>
</dbReference>
<dbReference type="AlphaFoldDB" id="A0A087HIL9"/>
<dbReference type="SUPFAM" id="SSF143800">
    <property type="entry name" value="L28p-like"/>
    <property type="match status" value="1"/>
</dbReference>
<keyword evidence="2 4" id="KW-0689">Ribosomal protein</keyword>
<sequence length="146" mass="16202">MAVSLPNSFLQINPSLPSLGIRKPVMAAKIGANPTRRSSTNHHVVQITCRKKDLHPEFHEDAKVYCNGELVMTTGGTKKEYVVDVWSGNHPFYLGNRSALMVDADQVEKFRKRFAGLSEIMEIPVLKGEIIMPTKKSKGPGKGKKK</sequence>
<organism evidence="5 6">
    <name type="scientific">Arabis alpina</name>
    <name type="common">Alpine rock-cress</name>
    <dbReference type="NCBI Taxonomy" id="50452"/>
    <lineage>
        <taxon>Eukaryota</taxon>
        <taxon>Viridiplantae</taxon>
        <taxon>Streptophyta</taxon>
        <taxon>Embryophyta</taxon>
        <taxon>Tracheophyta</taxon>
        <taxon>Spermatophyta</taxon>
        <taxon>Magnoliopsida</taxon>
        <taxon>eudicotyledons</taxon>
        <taxon>Gunneridae</taxon>
        <taxon>Pentapetalae</taxon>
        <taxon>rosids</taxon>
        <taxon>malvids</taxon>
        <taxon>Brassicales</taxon>
        <taxon>Brassicaceae</taxon>
        <taxon>Arabideae</taxon>
        <taxon>Arabis</taxon>
    </lineage>
</organism>
<dbReference type="EMBL" id="CM002870">
    <property type="protein sequence ID" value="KFK41971.1"/>
    <property type="molecule type" value="Genomic_DNA"/>
</dbReference>
<dbReference type="InterPro" id="IPR034704">
    <property type="entry name" value="Ribosomal_bL28/bL31-like_sf"/>
</dbReference>
<accession>A0A087HIL9</accession>
<dbReference type="PRINTS" id="PR01249">
    <property type="entry name" value="RIBOSOMALL31"/>
</dbReference>
<dbReference type="OMA" id="VYCNGEH"/>
<dbReference type="OrthoDB" id="793at2759"/>